<proteinExistence type="predicted"/>
<protein>
    <submittedName>
        <fullName evidence="1">Uncharacterized protein</fullName>
    </submittedName>
</protein>
<sequence length="68" mass="7853">MLLVNLKNSIIFNIKSEPQLIGETNPSRKVQIGRVKKRSTCIIPHYLGRLIKTTTSDHVSRLREYCDE</sequence>
<dbReference type="HOGENOM" id="CLU_2795264_0_0_1"/>
<accession>U9T0T5</accession>
<evidence type="ECO:0000313" key="1">
    <source>
        <dbReference type="EMBL" id="ERZ99932.1"/>
    </source>
</evidence>
<organism evidence="1">
    <name type="scientific">Rhizophagus irregularis (strain DAOM 181602 / DAOM 197198 / MUCL 43194)</name>
    <name type="common">Arbuscular mycorrhizal fungus</name>
    <name type="synonym">Glomus intraradices</name>
    <dbReference type="NCBI Taxonomy" id="747089"/>
    <lineage>
        <taxon>Eukaryota</taxon>
        <taxon>Fungi</taxon>
        <taxon>Fungi incertae sedis</taxon>
        <taxon>Mucoromycota</taxon>
        <taxon>Glomeromycotina</taxon>
        <taxon>Glomeromycetes</taxon>
        <taxon>Glomerales</taxon>
        <taxon>Glomeraceae</taxon>
        <taxon>Rhizophagus</taxon>
    </lineage>
</organism>
<dbReference type="VEuPathDB" id="FungiDB:RhiirFUN_022293"/>
<name>U9T0T5_RHIID</name>
<gene>
    <name evidence="1" type="ORF">GLOINDRAFT_338844</name>
</gene>
<reference evidence="1" key="1">
    <citation type="submission" date="2013-07" db="EMBL/GenBank/DDBJ databases">
        <title>The genome of an arbuscular mycorrhizal fungus provides insights into the evolution of the oldest plant symbiosis.</title>
        <authorList>
            <consortium name="DOE Joint Genome Institute"/>
            <person name="Tisserant E."/>
            <person name="Malbreil M."/>
            <person name="Kuo A."/>
            <person name="Kohler A."/>
            <person name="Symeonidi A."/>
            <person name="Balestrini R."/>
            <person name="Charron P."/>
            <person name="Duensing N."/>
            <person name="Frei-dit-Frey N."/>
            <person name="Gianinazzi-Pearson V."/>
            <person name="Gilbert B."/>
            <person name="Handa Y."/>
            <person name="Hijri M."/>
            <person name="Kaul R."/>
            <person name="Kawaguchi M."/>
            <person name="Krajinski F."/>
            <person name="Lammers P."/>
            <person name="Lapierre D."/>
            <person name="Masclaux F.G."/>
            <person name="Murat C."/>
            <person name="Morin E."/>
            <person name="Ndikumana S."/>
            <person name="Pagni M."/>
            <person name="Petitpierre D."/>
            <person name="Requena N."/>
            <person name="Rosikiewicz P."/>
            <person name="Riley R."/>
            <person name="Saito K."/>
            <person name="San Clemente H."/>
            <person name="Shapiro H."/>
            <person name="van Tuinen D."/>
            <person name="Becard G."/>
            <person name="Bonfante P."/>
            <person name="Paszkowski U."/>
            <person name="Shachar-Hill Y."/>
            <person name="Young J.P."/>
            <person name="Sanders I.R."/>
            <person name="Henrissat B."/>
            <person name="Rensing S.A."/>
            <person name="Grigoriev I.V."/>
            <person name="Corradi N."/>
            <person name="Roux C."/>
            <person name="Martin F."/>
        </authorList>
    </citation>
    <scope>NUCLEOTIDE SEQUENCE</scope>
    <source>
        <strain evidence="1">DAOM 197198</strain>
    </source>
</reference>
<dbReference type="EMBL" id="KI297583">
    <property type="protein sequence ID" value="ERZ99932.1"/>
    <property type="molecule type" value="Genomic_DNA"/>
</dbReference>
<dbReference type="AlphaFoldDB" id="U9T0T5"/>